<feature type="coiled-coil region" evidence="10">
    <location>
        <begin position="87"/>
        <end position="135"/>
    </location>
</feature>
<feature type="repeat" description="WD" evidence="9">
    <location>
        <begin position="634"/>
        <end position="675"/>
    </location>
</feature>
<dbReference type="FunFam" id="2.130.10.10:FF:000058">
    <property type="entry name" value="striatin isoform X1"/>
    <property type="match status" value="1"/>
</dbReference>
<feature type="compositionally biased region" description="Polar residues" evidence="11">
    <location>
        <begin position="221"/>
        <end position="230"/>
    </location>
</feature>
<comment type="subcellular location">
    <subcellularLocation>
        <location evidence="1">Cytoplasm</location>
    </subcellularLocation>
</comment>
<dbReference type="Pfam" id="PF00400">
    <property type="entry name" value="WD40"/>
    <property type="match status" value="5"/>
</dbReference>
<keyword evidence="4" id="KW-0597">Phosphoprotein</keyword>
<evidence type="ECO:0000256" key="10">
    <source>
        <dbReference type="SAM" id="Coils"/>
    </source>
</evidence>
<dbReference type="InterPro" id="IPR051488">
    <property type="entry name" value="WD_repeat_striatin"/>
</dbReference>
<name>A0AAW0U656_SCYPA</name>
<feature type="region of interest" description="Disordered" evidence="11">
    <location>
        <begin position="1"/>
        <end position="56"/>
    </location>
</feature>
<dbReference type="EMBL" id="JARAKH010000018">
    <property type="protein sequence ID" value="KAK8394759.1"/>
    <property type="molecule type" value="Genomic_DNA"/>
</dbReference>
<dbReference type="GO" id="GO:0005516">
    <property type="term" value="F:calmodulin binding"/>
    <property type="evidence" value="ECO:0007669"/>
    <property type="project" value="UniProtKB-KW"/>
</dbReference>
<feature type="domain" description="Striatin N-terminal" evidence="12">
    <location>
        <begin position="69"/>
        <end position="198"/>
    </location>
</feature>
<gene>
    <name evidence="13" type="ORF">O3P69_005913</name>
</gene>
<evidence type="ECO:0000256" key="6">
    <source>
        <dbReference type="ARBA" id="ARBA00022737"/>
    </source>
</evidence>
<dbReference type="PROSITE" id="PS00678">
    <property type="entry name" value="WD_REPEATS_1"/>
    <property type="match status" value="2"/>
</dbReference>
<dbReference type="PANTHER" id="PTHR15653:SF0">
    <property type="entry name" value="CONNECTOR OF KINASE TO AP-1, ISOFORM E"/>
    <property type="match status" value="1"/>
</dbReference>
<dbReference type="SUPFAM" id="SSF50978">
    <property type="entry name" value="WD40 repeat-like"/>
    <property type="match status" value="1"/>
</dbReference>
<dbReference type="CDD" id="cd00200">
    <property type="entry name" value="WD40"/>
    <property type="match status" value="1"/>
</dbReference>
<sequence length="712" mass="79245">MGVGGSGFQKRRRSCGPAGVRGGNGCHGMRLPRMDETSSQNQLAGSGSPAGVANRQNLEEPNQRIQYSIPGILHFIQHEWARFEMERSQWELERAELQAKIAFLNGERKGQENLKNDLVRRIKMLEYALKQERAKYHKLKYGTELVQGDMNPPVEEGGEEVRVDPDAILSTNTNVSWKQSRHLLRQYLQEIGYTDTIIDLRSNRVRSLLGISSGENEENHNSTPAVNGSDTTKRQPDPNRWNVSKKPQSTLEAQIRDAEKAVMENFDFLRSEGMEMDEDDDEEDAEEEEDVHGLKSPKVAKTLDVDDVDGEPVELDHEFPFLPDVEDNPPGVMGFGPARRGYGGPGGEDDALVEGLGELAQLTVNNEADASYDISSTKENFRKTWTAKYTLRSHFDGVRALCFHPQEPTLITASEDATLKLWNLQKTVPAKKSASLDVEPVYTFRGHLGPVLCLAMSGDGEKCYSGGIDGTIRIWNIPSSNIDPYDSYEPSVVAGSLSGHTDAVWGLTFNPQRQHLISCAADSTVRLWSADTRSPLLYTYSVERDGIPTSVDFVYESSNQFVCSFNTANCVIFDLETGKPVMRLDTEPDQGSNSISRQINRVVSHPTLPLTITGHEDRHIRFWDNNSGRLVQSMVAHLDSVTSLAVDPNGLYLLSGSHDCSIRLWQLDSKQCVQEITAHRKKFDESIFDVAFHPSKPYIASAGADALAKVFV</sequence>
<dbReference type="Pfam" id="PF08232">
    <property type="entry name" value="Striatin"/>
    <property type="match status" value="1"/>
</dbReference>
<dbReference type="InterPro" id="IPR019775">
    <property type="entry name" value="WD40_repeat_CS"/>
</dbReference>
<keyword evidence="5 9" id="KW-0853">WD repeat</keyword>
<protein>
    <recommendedName>
        <fullName evidence="12">Striatin N-terminal domain-containing protein</fullName>
    </recommendedName>
</protein>
<feature type="region of interest" description="Disordered" evidence="11">
    <location>
        <begin position="211"/>
        <end position="252"/>
    </location>
</feature>
<keyword evidence="8 10" id="KW-0175">Coiled coil</keyword>
<proteinExistence type="inferred from homology"/>
<dbReference type="AlphaFoldDB" id="A0AAW0U656"/>
<keyword evidence="3" id="KW-0963">Cytoplasm</keyword>
<dbReference type="PRINTS" id="PR00320">
    <property type="entry name" value="GPROTEINBRPT"/>
</dbReference>
<keyword evidence="14" id="KW-1185">Reference proteome</keyword>
<dbReference type="Gene3D" id="2.130.10.10">
    <property type="entry name" value="YVTN repeat-like/Quinoprotein amine dehydrogenase"/>
    <property type="match status" value="3"/>
</dbReference>
<feature type="repeat" description="WD" evidence="9">
    <location>
        <begin position="391"/>
        <end position="432"/>
    </location>
</feature>
<comment type="caution">
    <text evidence="13">The sequence shown here is derived from an EMBL/GenBank/DDBJ whole genome shotgun (WGS) entry which is preliminary data.</text>
</comment>
<dbReference type="Proteomes" id="UP001487740">
    <property type="component" value="Unassembled WGS sequence"/>
</dbReference>
<feature type="compositionally biased region" description="Acidic residues" evidence="11">
    <location>
        <begin position="275"/>
        <end position="290"/>
    </location>
</feature>
<dbReference type="PROSITE" id="PS50294">
    <property type="entry name" value="WD_REPEATS_REGION"/>
    <property type="match status" value="4"/>
</dbReference>
<dbReference type="InterPro" id="IPR013258">
    <property type="entry name" value="Striatin_N"/>
</dbReference>
<evidence type="ECO:0000256" key="5">
    <source>
        <dbReference type="ARBA" id="ARBA00022574"/>
    </source>
</evidence>
<comment type="similarity">
    <text evidence="2">Belongs to the WD repeat striatin family.</text>
</comment>
<feature type="repeat" description="WD" evidence="9">
    <location>
        <begin position="592"/>
        <end position="633"/>
    </location>
</feature>
<feature type="compositionally biased region" description="Polar residues" evidence="11">
    <location>
        <begin position="241"/>
        <end position="252"/>
    </location>
</feature>
<dbReference type="InterPro" id="IPR036322">
    <property type="entry name" value="WD40_repeat_dom_sf"/>
</dbReference>
<dbReference type="FunFam" id="1.20.5.300:FF:000001">
    <property type="entry name" value="striatin isoform X1"/>
    <property type="match status" value="1"/>
</dbReference>
<dbReference type="GO" id="GO:0005737">
    <property type="term" value="C:cytoplasm"/>
    <property type="evidence" value="ECO:0007669"/>
    <property type="project" value="UniProtKB-SubCell"/>
</dbReference>
<dbReference type="InterPro" id="IPR015943">
    <property type="entry name" value="WD40/YVTN_repeat-like_dom_sf"/>
</dbReference>
<dbReference type="InterPro" id="IPR020472">
    <property type="entry name" value="WD40_PAC1"/>
</dbReference>
<evidence type="ECO:0000256" key="2">
    <source>
        <dbReference type="ARBA" id="ARBA00009616"/>
    </source>
</evidence>
<evidence type="ECO:0000256" key="1">
    <source>
        <dbReference type="ARBA" id="ARBA00004496"/>
    </source>
</evidence>
<evidence type="ECO:0000256" key="9">
    <source>
        <dbReference type="PROSITE-ProRule" id="PRU00221"/>
    </source>
</evidence>
<reference evidence="13 14" key="1">
    <citation type="submission" date="2023-03" db="EMBL/GenBank/DDBJ databases">
        <title>High-quality genome of Scylla paramamosain provides insights in environmental adaptation.</title>
        <authorList>
            <person name="Zhang L."/>
        </authorList>
    </citation>
    <scope>NUCLEOTIDE SEQUENCE [LARGE SCALE GENOMIC DNA]</scope>
    <source>
        <strain evidence="13">LZ_2023a</strain>
        <tissue evidence="13">Muscle</tissue>
    </source>
</reference>
<evidence type="ECO:0000256" key="4">
    <source>
        <dbReference type="ARBA" id="ARBA00022553"/>
    </source>
</evidence>
<feature type="repeat" description="WD" evidence="9">
    <location>
        <begin position="444"/>
        <end position="477"/>
    </location>
</feature>
<evidence type="ECO:0000256" key="8">
    <source>
        <dbReference type="ARBA" id="ARBA00023054"/>
    </source>
</evidence>
<evidence type="ECO:0000256" key="11">
    <source>
        <dbReference type="SAM" id="MobiDB-lite"/>
    </source>
</evidence>
<keyword evidence="6" id="KW-0677">Repeat</keyword>
<dbReference type="SMART" id="SM00320">
    <property type="entry name" value="WD40"/>
    <property type="match status" value="7"/>
</dbReference>
<dbReference type="EMBL" id="JARAKH010000018">
    <property type="protein sequence ID" value="KAK8394758.1"/>
    <property type="molecule type" value="Genomic_DNA"/>
</dbReference>
<dbReference type="FunFam" id="2.130.10.10:FF:000498">
    <property type="entry name" value="Striatin 3"/>
    <property type="match status" value="1"/>
</dbReference>
<dbReference type="PROSITE" id="PS50082">
    <property type="entry name" value="WD_REPEATS_2"/>
    <property type="match status" value="5"/>
</dbReference>
<dbReference type="InterPro" id="IPR001680">
    <property type="entry name" value="WD40_rpt"/>
</dbReference>
<feature type="region of interest" description="Disordered" evidence="11">
    <location>
        <begin position="275"/>
        <end position="300"/>
    </location>
</feature>
<feature type="repeat" description="WD" evidence="9">
    <location>
        <begin position="497"/>
        <end position="538"/>
    </location>
</feature>
<evidence type="ECO:0000313" key="13">
    <source>
        <dbReference type="EMBL" id="KAK8394758.1"/>
    </source>
</evidence>
<evidence type="ECO:0000313" key="14">
    <source>
        <dbReference type="Proteomes" id="UP001487740"/>
    </source>
</evidence>
<dbReference type="PANTHER" id="PTHR15653">
    <property type="entry name" value="STRIATIN"/>
    <property type="match status" value="1"/>
</dbReference>
<accession>A0AAW0U656</accession>
<keyword evidence="7" id="KW-0112">Calmodulin-binding</keyword>
<dbReference type="Gene3D" id="1.20.5.300">
    <property type="match status" value="1"/>
</dbReference>
<evidence type="ECO:0000259" key="12">
    <source>
        <dbReference type="Pfam" id="PF08232"/>
    </source>
</evidence>
<evidence type="ECO:0000256" key="7">
    <source>
        <dbReference type="ARBA" id="ARBA00022860"/>
    </source>
</evidence>
<organism evidence="13 14">
    <name type="scientific">Scylla paramamosain</name>
    <name type="common">Mud crab</name>
    <dbReference type="NCBI Taxonomy" id="85552"/>
    <lineage>
        <taxon>Eukaryota</taxon>
        <taxon>Metazoa</taxon>
        <taxon>Ecdysozoa</taxon>
        <taxon>Arthropoda</taxon>
        <taxon>Crustacea</taxon>
        <taxon>Multicrustacea</taxon>
        <taxon>Malacostraca</taxon>
        <taxon>Eumalacostraca</taxon>
        <taxon>Eucarida</taxon>
        <taxon>Decapoda</taxon>
        <taxon>Pleocyemata</taxon>
        <taxon>Brachyura</taxon>
        <taxon>Eubrachyura</taxon>
        <taxon>Portunoidea</taxon>
        <taxon>Portunidae</taxon>
        <taxon>Portuninae</taxon>
        <taxon>Scylla</taxon>
    </lineage>
</organism>
<evidence type="ECO:0000256" key="3">
    <source>
        <dbReference type="ARBA" id="ARBA00022490"/>
    </source>
</evidence>